<dbReference type="PANTHER" id="PTHR39176:SF1">
    <property type="entry name" value="PERIPLASMIC PROTEIN"/>
    <property type="match status" value="1"/>
</dbReference>
<keyword evidence="4" id="KW-1185">Reference proteome</keyword>
<dbReference type="PANTHER" id="PTHR39176">
    <property type="entry name" value="PERIPLASMIC PROTEIN-RELATED"/>
    <property type="match status" value="1"/>
</dbReference>
<feature type="signal peptide" evidence="1">
    <location>
        <begin position="1"/>
        <end position="20"/>
    </location>
</feature>
<gene>
    <name evidence="3" type="ORF">Q7A36_19905</name>
</gene>
<evidence type="ECO:0000256" key="1">
    <source>
        <dbReference type="SAM" id="SignalP"/>
    </source>
</evidence>
<dbReference type="EMBL" id="JAUTWS010000019">
    <property type="protein sequence ID" value="MDO9710627.1"/>
    <property type="molecule type" value="Genomic_DNA"/>
</dbReference>
<comment type="caution">
    <text evidence="3">The sequence shown here is derived from an EMBL/GenBank/DDBJ whole genome shotgun (WGS) entry which is preliminary data.</text>
</comment>
<accession>A0ABT9E388</accession>
<feature type="domain" description="Lysozyme inhibitor LprI-like N-terminal" evidence="2">
    <location>
        <begin position="41"/>
        <end position="131"/>
    </location>
</feature>
<evidence type="ECO:0000313" key="3">
    <source>
        <dbReference type="EMBL" id="MDO9710627.1"/>
    </source>
</evidence>
<organism evidence="3 4">
    <name type="scientific">Paracraurococcus lichenis</name>
    <dbReference type="NCBI Taxonomy" id="3064888"/>
    <lineage>
        <taxon>Bacteria</taxon>
        <taxon>Pseudomonadati</taxon>
        <taxon>Pseudomonadota</taxon>
        <taxon>Alphaproteobacteria</taxon>
        <taxon>Acetobacterales</taxon>
        <taxon>Roseomonadaceae</taxon>
        <taxon>Paracraurococcus</taxon>
    </lineage>
</organism>
<evidence type="ECO:0000313" key="4">
    <source>
        <dbReference type="Proteomes" id="UP001243009"/>
    </source>
</evidence>
<proteinExistence type="predicted"/>
<evidence type="ECO:0000259" key="2">
    <source>
        <dbReference type="Pfam" id="PF07007"/>
    </source>
</evidence>
<reference evidence="3 4" key="1">
    <citation type="submission" date="2023-08" db="EMBL/GenBank/DDBJ databases">
        <title>The draft genome sequence of Paracraurococcus sp. LOR1-02.</title>
        <authorList>
            <person name="Kingkaew E."/>
            <person name="Tanasupawat S."/>
        </authorList>
    </citation>
    <scope>NUCLEOTIDE SEQUENCE [LARGE SCALE GENOMIC DNA]</scope>
    <source>
        <strain evidence="3 4">LOR1-02</strain>
    </source>
</reference>
<sequence length="141" mass="15217">MHRLLPALVGPMLLAAAAAAQPAAPPGWESRDYTACLDRAGGVTPAMIQCSGEETARWDRRLNAAYGTIQQDRRWSAGTKSLLREAQRAWIAYRDAACRAEGELEAEGGTLARIVAADCVARLTAGRAGELEQLLRDQARQ</sequence>
<name>A0ABT9E388_9PROT</name>
<feature type="chain" id="PRO_5045919377" evidence="1">
    <location>
        <begin position="21"/>
        <end position="141"/>
    </location>
</feature>
<dbReference type="InterPro" id="IPR009739">
    <property type="entry name" value="LprI-like_N"/>
</dbReference>
<dbReference type="Proteomes" id="UP001243009">
    <property type="component" value="Unassembled WGS sequence"/>
</dbReference>
<dbReference type="Gene3D" id="1.20.1270.180">
    <property type="match status" value="1"/>
</dbReference>
<protein>
    <submittedName>
        <fullName evidence="3">Lysozyme inhibitor LprI family protein</fullName>
    </submittedName>
</protein>
<keyword evidence="1" id="KW-0732">Signal</keyword>
<dbReference type="RefSeq" id="WP_305105487.1">
    <property type="nucleotide sequence ID" value="NZ_JAUTWS010000019.1"/>
</dbReference>
<dbReference type="Pfam" id="PF07007">
    <property type="entry name" value="LprI"/>
    <property type="match status" value="1"/>
</dbReference>